<protein>
    <submittedName>
        <fullName evidence="1">Uncharacterized protein</fullName>
    </submittedName>
</protein>
<reference evidence="1 2" key="1">
    <citation type="journal article" date="2019" name="PLoS ONE">
        <title>Genomic analyses reveal an absence of contemporary introgressive admixture between fin whales and blue whales, despite known hybrids.</title>
        <authorList>
            <person name="Westbury M.V."/>
            <person name="Petersen B."/>
            <person name="Lorenzen E.D."/>
        </authorList>
    </citation>
    <scope>NUCLEOTIDE SEQUENCE [LARGE SCALE GENOMIC DNA]</scope>
    <source>
        <strain evidence="1">FinWhale-01</strain>
    </source>
</reference>
<evidence type="ECO:0000313" key="1">
    <source>
        <dbReference type="EMBL" id="KAB0388524.1"/>
    </source>
</evidence>
<dbReference type="AlphaFoldDB" id="A0A643BKQ4"/>
<gene>
    <name evidence="1" type="ORF">E2I00_010408</name>
</gene>
<dbReference type="EMBL" id="SGJD01020487">
    <property type="protein sequence ID" value="KAB0388524.1"/>
    <property type="molecule type" value="Genomic_DNA"/>
</dbReference>
<keyword evidence="2" id="KW-1185">Reference proteome</keyword>
<sequence length="62" mass="7264">MADWNNCYYTFDGRYEARQLRIFYEMYDKCSKSGDFYLLAADKVTSVASTLETTFEVISTFS</sequence>
<organism evidence="1 2">
    <name type="scientific">Balaenoptera physalus</name>
    <name type="common">Fin whale</name>
    <name type="synonym">Balaena physalus</name>
    <dbReference type="NCBI Taxonomy" id="9770"/>
    <lineage>
        <taxon>Eukaryota</taxon>
        <taxon>Metazoa</taxon>
        <taxon>Chordata</taxon>
        <taxon>Craniata</taxon>
        <taxon>Vertebrata</taxon>
        <taxon>Euteleostomi</taxon>
        <taxon>Mammalia</taxon>
        <taxon>Eutheria</taxon>
        <taxon>Laurasiatheria</taxon>
        <taxon>Artiodactyla</taxon>
        <taxon>Whippomorpha</taxon>
        <taxon>Cetacea</taxon>
        <taxon>Mysticeti</taxon>
        <taxon>Balaenopteridae</taxon>
        <taxon>Balaenoptera</taxon>
    </lineage>
</organism>
<accession>A0A643BKQ4</accession>
<dbReference type="OrthoDB" id="10264412at2759"/>
<proteinExistence type="predicted"/>
<evidence type="ECO:0000313" key="2">
    <source>
        <dbReference type="Proteomes" id="UP000437017"/>
    </source>
</evidence>
<comment type="caution">
    <text evidence="1">The sequence shown here is derived from an EMBL/GenBank/DDBJ whole genome shotgun (WGS) entry which is preliminary data.</text>
</comment>
<dbReference type="Proteomes" id="UP000437017">
    <property type="component" value="Unassembled WGS sequence"/>
</dbReference>
<feature type="non-terminal residue" evidence="1">
    <location>
        <position position="62"/>
    </location>
</feature>
<name>A0A643BKQ4_BALPH</name>